<gene>
    <name evidence="1" type="ORF">PARHAE_02039</name>
</gene>
<proteinExistence type="predicted"/>
<dbReference type="AlphaFoldDB" id="A0A3S4CJV3"/>
<accession>A0A3S4CJV3</accession>
<organism evidence="1 2">
    <name type="scientific">Paracoccus haematequi</name>
    <dbReference type="NCBI Taxonomy" id="2491866"/>
    <lineage>
        <taxon>Bacteria</taxon>
        <taxon>Pseudomonadati</taxon>
        <taxon>Pseudomonadota</taxon>
        <taxon>Alphaproteobacteria</taxon>
        <taxon>Rhodobacterales</taxon>
        <taxon>Paracoccaceae</taxon>
        <taxon>Paracoccus</taxon>
    </lineage>
</organism>
<dbReference type="OrthoDB" id="7775511at2"/>
<dbReference type="RefSeq" id="WP_126154511.1">
    <property type="nucleotide sequence ID" value="NZ_UZWE01000030.1"/>
</dbReference>
<protein>
    <submittedName>
        <fullName evidence="1">Uncharacterized protein</fullName>
    </submittedName>
</protein>
<sequence length="100" mass="11062">MAFGIKRGATLLFAIQFTQEEWALIAPITEAKAYCRVEGERYQLTVTINPTLRALVMRAETGTWKLGKGEMDAMLIYGGKTVLIPELSNIDMPVLEGVSL</sequence>
<dbReference type="Proteomes" id="UP000270743">
    <property type="component" value="Unassembled WGS sequence"/>
</dbReference>
<dbReference type="EMBL" id="UZWE01000030">
    <property type="protein sequence ID" value="VDS08854.1"/>
    <property type="molecule type" value="Genomic_DNA"/>
</dbReference>
<reference evidence="1 2" key="1">
    <citation type="submission" date="2018-12" db="EMBL/GenBank/DDBJ databases">
        <authorList>
            <person name="Criscuolo A."/>
        </authorList>
    </citation>
    <scope>NUCLEOTIDE SEQUENCE [LARGE SCALE GENOMIC DNA]</scope>
    <source>
        <strain evidence="1">ACIP1116241</strain>
    </source>
</reference>
<evidence type="ECO:0000313" key="1">
    <source>
        <dbReference type="EMBL" id="VDS08854.1"/>
    </source>
</evidence>
<evidence type="ECO:0000313" key="2">
    <source>
        <dbReference type="Proteomes" id="UP000270743"/>
    </source>
</evidence>
<name>A0A3S4CJV3_9RHOB</name>
<keyword evidence="2" id="KW-1185">Reference proteome</keyword>